<reference evidence="1" key="1">
    <citation type="submission" date="2019-08" db="EMBL/GenBank/DDBJ databases">
        <authorList>
            <person name="Kucharzyk K."/>
            <person name="Murdoch R.W."/>
            <person name="Higgins S."/>
            <person name="Loffler F."/>
        </authorList>
    </citation>
    <scope>NUCLEOTIDE SEQUENCE</scope>
</reference>
<name>A0A645GE94_9ZZZZ</name>
<sequence>MLRRRSQEELINTEHPEYKVFMAVVDRAGVDARGNLLFQRAPDGEELIFDEEVIERVREGGEVEIRRTTRRNRRIHDELPLVAEKYK</sequence>
<dbReference type="AlphaFoldDB" id="A0A645GE94"/>
<gene>
    <name evidence="1" type="ORF">SDC9_172648</name>
</gene>
<organism evidence="1">
    <name type="scientific">bioreactor metagenome</name>
    <dbReference type="NCBI Taxonomy" id="1076179"/>
    <lineage>
        <taxon>unclassified sequences</taxon>
        <taxon>metagenomes</taxon>
        <taxon>ecological metagenomes</taxon>
    </lineage>
</organism>
<proteinExistence type="predicted"/>
<accession>A0A645GE94</accession>
<evidence type="ECO:0000313" key="1">
    <source>
        <dbReference type="EMBL" id="MPN25241.1"/>
    </source>
</evidence>
<dbReference type="EMBL" id="VSSQ01074347">
    <property type="protein sequence ID" value="MPN25241.1"/>
    <property type="molecule type" value="Genomic_DNA"/>
</dbReference>
<protein>
    <submittedName>
        <fullName evidence="1">Uncharacterized protein</fullName>
    </submittedName>
</protein>
<comment type="caution">
    <text evidence="1">The sequence shown here is derived from an EMBL/GenBank/DDBJ whole genome shotgun (WGS) entry which is preliminary data.</text>
</comment>